<dbReference type="PROSITE" id="PS50949">
    <property type="entry name" value="HTH_GNTR"/>
    <property type="match status" value="1"/>
</dbReference>
<evidence type="ECO:0000256" key="2">
    <source>
        <dbReference type="ARBA" id="ARBA00023125"/>
    </source>
</evidence>
<dbReference type="SMART" id="SM00895">
    <property type="entry name" value="FCD"/>
    <property type="match status" value="1"/>
</dbReference>
<comment type="caution">
    <text evidence="5">The sequence shown here is derived from an EMBL/GenBank/DDBJ whole genome shotgun (WGS) entry which is preliminary data.</text>
</comment>
<gene>
    <name evidence="5" type="ORF">AB0T83_12635</name>
</gene>
<evidence type="ECO:0000256" key="1">
    <source>
        <dbReference type="ARBA" id="ARBA00023015"/>
    </source>
</evidence>
<dbReference type="SUPFAM" id="SSF46785">
    <property type="entry name" value="Winged helix' DNA-binding domain"/>
    <property type="match status" value="1"/>
</dbReference>
<evidence type="ECO:0000313" key="5">
    <source>
        <dbReference type="EMBL" id="MEV8467626.1"/>
    </source>
</evidence>
<dbReference type="Proteomes" id="UP001553161">
    <property type="component" value="Unassembled WGS sequence"/>
</dbReference>
<reference evidence="5 6" key="1">
    <citation type="submission" date="2024-07" db="EMBL/GenBank/DDBJ databases">
        <authorList>
            <person name="Kang M."/>
        </authorList>
    </citation>
    <scope>NUCLEOTIDE SEQUENCE [LARGE SCALE GENOMIC DNA]</scope>
    <source>
        <strain evidence="5 6">DFM31</strain>
    </source>
</reference>
<feature type="domain" description="HTH gntR-type" evidence="4">
    <location>
        <begin position="1"/>
        <end position="66"/>
    </location>
</feature>
<proteinExistence type="predicted"/>
<name>A0ABV3L7S6_9RHOB</name>
<dbReference type="PANTHER" id="PTHR43537:SF49">
    <property type="entry name" value="TRANSCRIPTIONAL REGULATORY PROTEIN"/>
    <property type="match status" value="1"/>
</dbReference>
<dbReference type="Gene3D" id="1.10.10.10">
    <property type="entry name" value="Winged helix-like DNA-binding domain superfamily/Winged helix DNA-binding domain"/>
    <property type="match status" value="1"/>
</dbReference>
<dbReference type="CDD" id="cd07377">
    <property type="entry name" value="WHTH_GntR"/>
    <property type="match status" value="1"/>
</dbReference>
<dbReference type="EMBL" id="JBFBVU010000015">
    <property type="protein sequence ID" value="MEV8467626.1"/>
    <property type="molecule type" value="Genomic_DNA"/>
</dbReference>
<dbReference type="InterPro" id="IPR036390">
    <property type="entry name" value="WH_DNA-bd_sf"/>
</dbReference>
<dbReference type="InterPro" id="IPR000524">
    <property type="entry name" value="Tscrpt_reg_HTH_GntR"/>
</dbReference>
<dbReference type="InterPro" id="IPR036388">
    <property type="entry name" value="WH-like_DNA-bd_sf"/>
</dbReference>
<accession>A0ABV3L7S6</accession>
<dbReference type="InterPro" id="IPR011711">
    <property type="entry name" value="GntR_C"/>
</dbReference>
<keyword evidence="1" id="KW-0805">Transcription regulation</keyword>
<keyword evidence="6" id="KW-1185">Reference proteome</keyword>
<dbReference type="RefSeq" id="WP_366193498.1">
    <property type="nucleotide sequence ID" value="NZ_JBFBVU010000015.1"/>
</dbReference>
<dbReference type="Pfam" id="PF07729">
    <property type="entry name" value="FCD"/>
    <property type="match status" value="1"/>
</dbReference>
<dbReference type="SUPFAM" id="SSF48008">
    <property type="entry name" value="GntR ligand-binding domain-like"/>
    <property type="match status" value="1"/>
</dbReference>
<dbReference type="Pfam" id="PF00392">
    <property type="entry name" value="GntR"/>
    <property type="match status" value="1"/>
</dbReference>
<dbReference type="PANTHER" id="PTHR43537">
    <property type="entry name" value="TRANSCRIPTIONAL REGULATOR, GNTR FAMILY"/>
    <property type="match status" value="1"/>
</dbReference>
<dbReference type="SMART" id="SM00345">
    <property type="entry name" value="HTH_GNTR"/>
    <property type="match status" value="1"/>
</dbReference>
<evidence type="ECO:0000313" key="6">
    <source>
        <dbReference type="Proteomes" id="UP001553161"/>
    </source>
</evidence>
<protein>
    <submittedName>
        <fullName evidence="5">GntR family transcriptional regulator</fullName>
    </submittedName>
</protein>
<organism evidence="5 6">
    <name type="scientific">Meridianimarinicoccus marinus</name>
    <dbReference type="NCBI Taxonomy" id="3231483"/>
    <lineage>
        <taxon>Bacteria</taxon>
        <taxon>Pseudomonadati</taxon>
        <taxon>Pseudomonadota</taxon>
        <taxon>Alphaproteobacteria</taxon>
        <taxon>Rhodobacterales</taxon>
        <taxon>Paracoccaceae</taxon>
        <taxon>Meridianimarinicoccus</taxon>
    </lineage>
</organism>
<dbReference type="Gene3D" id="1.20.120.530">
    <property type="entry name" value="GntR ligand-binding domain-like"/>
    <property type="match status" value="1"/>
</dbReference>
<dbReference type="InterPro" id="IPR008920">
    <property type="entry name" value="TF_FadR/GntR_C"/>
</dbReference>
<keyword evidence="3" id="KW-0804">Transcription</keyword>
<evidence type="ECO:0000256" key="3">
    <source>
        <dbReference type="ARBA" id="ARBA00023163"/>
    </source>
</evidence>
<evidence type="ECO:0000259" key="4">
    <source>
        <dbReference type="PROSITE" id="PS50949"/>
    </source>
</evidence>
<sequence>MTTTLQAELEKDIIFGVYAPGTRITEDSVMEHYGVKRHAVRHAFAELENQGLLVHRPRRGVEVVDFTPDEVDALYDLRTVLETAAARRTPLPAPAKTTDELEQIAKRHAEAVDRGAFREVYELNQKFHELQYSCCTNPRLAAMIARHARMAQPIRVIKYDDTDHMATIVAQHLDIIAALRGTSTPAYEASVRNHLPASAEAYRTMYERRFAGSRVAKV</sequence>
<keyword evidence="2" id="KW-0238">DNA-binding</keyword>